<dbReference type="InterPro" id="IPR013362">
    <property type="entry name" value="Pilus_4_PilV"/>
</dbReference>
<keyword evidence="1" id="KW-0472">Membrane</keyword>
<feature type="domain" description="Type IV pilin Tt1218-like" evidence="2">
    <location>
        <begin position="55"/>
        <end position="113"/>
    </location>
</feature>
<evidence type="ECO:0000256" key="1">
    <source>
        <dbReference type="SAM" id="Phobius"/>
    </source>
</evidence>
<comment type="caution">
    <text evidence="3">The sequence shown here is derived from an EMBL/GenBank/DDBJ whole genome shotgun (WGS) entry which is preliminary data.</text>
</comment>
<evidence type="ECO:0000313" key="3">
    <source>
        <dbReference type="EMBL" id="MCM5679657.1"/>
    </source>
</evidence>
<proteinExistence type="predicted"/>
<dbReference type="InterPro" id="IPR012902">
    <property type="entry name" value="N_methyl_site"/>
</dbReference>
<organism evidence="3 4">
    <name type="scientific">Caldimonas mangrovi</name>
    <dbReference type="NCBI Taxonomy" id="2944811"/>
    <lineage>
        <taxon>Bacteria</taxon>
        <taxon>Pseudomonadati</taxon>
        <taxon>Pseudomonadota</taxon>
        <taxon>Betaproteobacteria</taxon>
        <taxon>Burkholderiales</taxon>
        <taxon>Sphaerotilaceae</taxon>
        <taxon>Caldimonas</taxon>
    </lineage>
</organism>
<dbReference type="Proteomes" id="UP001165541">
    <property type="component" value="Unassembled WGS sequence"/>
</dbReference>
<dbReference type="RefSeq" id="WP_251777856.1">
    <property type="nucleotide sequence ID" value="NZ_JAMKFE010000004.1"/>
</dbReference>
<evidence type="ECO:0000313" key="4">
    <source>
        <dbReference type="Proteomes" id="UP001165541"/>
    </source>
</evidence>
<accession>A0ABT0YLP8</accession>
<dbReference type="InterPro" id="IPR054402">
    <property type="entry name" value="Tt1218-like_dom"/>
</dbReference>
<sequence>MNRRTVSVGALGRARGASLIEVLVAILILSFGMLAMAGLHAVAFKYGKMSQFRGVATQLAIDLSDRMRANVTGAIAGQYVYTEAYDREAEAVTIPTCADTTRCTSAEMAALDLAQMRNTVRLALPGGALFVQQDAAAANVYNIWVLWLDPEAPGSDEDSDAASFSSQCDGIDADAPLPQCMPMRIAL</sequence>
<dbReference type="Pfam" id="PF22150">
    <property type="entry name" value="Tt1218-like"/>
    <property type="match status" value="1"/>
</dbReference>
<dbReference type="Pfam" id="PF07963">
    <property type="entry name" value="N_methyl"/>
    <property type="match status" value="1"/>
</dbReference>
<evidence type="ECO:0000259" key="2">
    <source>
        <dbReference type="Pfam" id="PF22150"/>
    </source>
</evidence>
<protein>
    <submittedName>
        <fullName evidence="3">Type IV pilus modification protein PilV</fullName>
    </submittedName>
</protein>
<dbReference type="EMBL" id="JAMKFE010000004">
    <property type="protein sequence ID" value="MCM5679657.1"/>
    <property type="molecule type" value="Genomic_DNA"/>
</dbReference>
<dbReference type="NCBIfam" id="TIGR02523">
    <property type="entry name" value="type_IV_pilV"/>
    <property type="match status" value="1"/>
</dbReference>
<reference evidence="3" key="1">
    <citation type="submission" date="2022-05" db="EMBL/GenBank/DDBJ databases">
        <title>Schlegelella sp. nov., isolated from mangrove soil.</title>
        <authorList>
            <person name="Liu Y."/>
            <person name="Ge X."/>
            <person name="Liu W."/>
        </authorList>
    </citation>
    <scope>NUCLEOTIDE SEQUENCE</scope>
    <source>
        <strain evidence="3">S2-27</strain>
    </source>
</reference>
<name>A0ABT0YLP8_9BURK</name>
<gene>
    <name evidence="3" type="primary">pilV</name>
    <name evidence="3" type="ORF">M8A51_08935</name>
</gene>
<keyword evidence="1" id="KW-1133">Transmembrane helix</keyword>
<keyword evidence="1" id="KW-0812">Transmembrane</keyword>
<keyword evidence="4" id="KW-1185">Reference proteome</keyword>
<feature type="transmembrane region" description="Helical" evidence="1">
    <location>
        <begin position="20"/>
        <end position="44"/>
    </location>
</feature>